<dbReference type="RefSeq" id="XP_033387840.1">
    <property type="nucleotide sequence ID" value="XM_033527139.1"/>
</dbReference>
<feature type="repeat" description="ANK" evidence="3">
    <location>
        <begin position="478"/>
        <end position="510"/>
    </location>
</feature>
<dbReference type="Pfam" id="PF13637">
    <property type="entry name" value="Ank_4"/>
    <property type="match status" value="1"/>
</dbReference>
<name>A0A6A5Y3R3_9PLEO</name>
<dbReference type="Gene3D" id="1.25.40.20">
    <property type="entry name" value="Ankyrin repeat-containing domain"/>
    <property type="match status" value="2"/>
</dbReference>
<dbReference type="PANTHER" id="PTHR24189">
    <property type="entry name" value="MYOTROPHIN"/>
    <property type="match status" value="1"/>
</dbReference>
<gene>
    <name evidence="4" type="ORF">BU24DRAFT_419116</name>
</gene>
<dbReference type="SMART" id="SM00248">
    <property type="entry name" value="ANK"/>
    <property type="match status" value="4"/>
</dbReference>
<organism evidence="4 5">
    <name type="scientific">Aaosphaeria arxii CBS 175.79</name>
    <dbReference type="NCBI Taxonomy" id="1450172"/>
    <lineage>
        <taxon>Eukaryota</taxon>
        <taxon>Fungi</taxon>
        <taxon>Dikarya</taxon>
        <taxon>Ascomycota</taxon>
        <taxon>Pezizomycotina</taxon>
        <taxon>Dothideomycetes</taxon>
        <taxon>Pleosporomycetidae</taxon>
        <taxon>Pleosporales</taxon>
        <taxon>Pleosporales incertae sedis</taxon>
        <taxon>Aaosphaeria</taxon>
    </lineage>
</organism>
<dbReference type="SUPFAM" id="SSF48403">
    <property type="entry name" value="Ankyrin repeat"/>
    <property type="match status" value="1"/>
</dbReference>
<keyword evidence="1" id="KW-0677">Repeat</keyword>
<feature type="repeat" description="ANK" evidence="3">
    <location>
        <begin position="408"/>
        <end position="440"/>
    </location>
</feature>
<proteinExistence type="predicted"/>
<dbReference type="GeneID" id="54284536"/>
<dbReference type="Pfam" id="PF12796">
    <property type="entry name" value="Ank_2"/>
    <property type="match status" value="1"/>
</dbReference>
<dbReference type="AlphaFoldDB" id="A0A6A5Y3R3"/>
<dbReference type="EMBL" id="ML978067">
    <property type="protein sequence ID" value="KAF2019501.1"/>
    <property type="molecule type" value="Genomic_DNA"/>
</dbReference>
<evidence type="ECO:0000256" key="3">
    <source>
        <dbReference type="PROSITE-ProRule" id="PRU00023"/>
    </source>
</evidence>
<sequence length="603" mass="67725">MEVVSAVASVTTLVALAKEIWTIAGDLVRNFQNAPKELIRISNQTSLVYLELECVNRMQQEGGFRTSLTDEETWIFQQSLTVAKNSIVSIHKDCKKYSASKCRISSRFAWTIFDSKTVDVHMAHLQRIESSITVILQVLNMKTSMKARDENETSTANILQALKAYHEEVRTGYSCINGDTCPPSASSDIESTIAFRYLNAFELPKIWKSVLGSEMTLITSQNDFQQCYEFYTRMPFVSFTGRMSFILSLSLRRTRTFWPNFSILAGHLNFANVVPVQSEIVNACKKGDLIAVRDLFRQKKAAPTDVSEDDRGLLWFATQSGSVELVRFLVHAGAPVRPNAFLSTAYWRQPEILRLLLHTGANVEVLGVNGFTAASFLYGPSRDPVPQTEYLEVLACNSFSNFNAKDHTGWTALHRAAAFGTSADVKTLLRMKASIDSRTYSLKWTPLFCAVCFYNMDTLQELWTQHNDPTLKDQQDLRGWNLLHIAAGAGNFEAALFLLQQGVDQRAASRATSRFVPPALRDRCVTPGEVARNCGEDAYKKWTEALSGAGHEVDVRPEDIDWGTEDVDGKLGGCECCENWGFYRGGHQFVNNRPIFIHTVYRQ</sequence>
<evidence type="ECO:0000256" key="2">
    <source>
        <dbReference type="ARBA" id="ARBA00023043"/>
    </source>
</evidence>
<evidence type="ECO:0000256" key="1">
    <source>
        <dbReference type="ARBA" id="ARBA00022737"/>
    </source>
</evidence>
<dbReference type="InterPro" id="IPR050745">
    <property type="entry name" value="Multifunctional_regulatory"/>
</dbReference>
<dbReference type="PANTHER" id="PTHR24189:SF50">
    <property type="entry name" value="ANKYRIN REPEAT AND SOCS BOX PROTEIN 2"/>
    <property type="match status" value="1"/>
</dbReference>
<protein>
    <submittedName>
        <fullName evidence="4">Ankyrin</fullName>
    </submittedName>
</protein>
<dbReference type="PROSITE" id="PS50297">
    <property type="entry name" value="ANK_REP_REGION"/>
    <property type="match status" value="1"/>
</dbReference>
<dbReference type="PROSITE" id="PS50088">
    <property type="entry name" value="ANK_REPEAT"/>
    <property type="match status" value="2"/>
</dbReference>
<evidence type="ECO:0000313" key="5">
    <source>
        <dbReference type="Proteomes" id="UP000799778"/>
    </source>
</evidence>
<keyword evidence="5" id="KW-1185">Reference proteome</keyword>
<keyword evidence="2 3" id="KW-0040">ANK repeat</keyword>
<evidence type="ECO:0000313" key="4">
    <source>
        <dbReference type="EMBL" id="KAF2019501.1"/>
    </source>
</evidence>
<dbReference type="OrthoDB" id="539213at2759"/>
<dbReference type="InterPro" id="IPR002110">
    <property type="entry name" value="Ankyrin_rpt"/>
</dbReference>
<dbReference type="Proteomes" id="UP000799778">
    <property type="component" value="Unassembled WGS sequence"/>
</dbReference>
<accession>A0A6A5Y3R3</accession>
<reference evidence="4" key="1">
    <citation type="journal article" date="2020" name="Stud. Mycol.">
        <title>101 Dothideomycetes genomes: a test case for predicting lifestyles and emergence of pathogens.</title>
        <authorList>
            <person name="Haridas S."/>
            <person name="Albert R."/>
            <person name="Binder M."/>
            <person name="Bloem J."/>
            <person name="Labutti K."/>
            <person name="Salamov A."/>
            <person name="Andreopoulos B."/>
            <person name="Baker S."/>
            <person name="Barry K."/>
            <person name="Bills G."/>
            <person name="Bluhm B."/>
            <person name="Cannon C."/>
            <person name="Castanera R."/>
            <person name="Culley D."/>
            <person name="Daum C."/>
            <person name="Ezra D."/>
            <person name="Gonzalez J."/>
            <person name="Henrissat B."/>
            <person name="Kuo A."/>
            <person name="Liang C."/>
            <person name="Lipzen A."/>
            <person name="Lutzoni F."/>
            <person name="Magnuson J."/>
            <person name="Mondo S."/>
            <person name="Nolan M."/>
            <person name="Ohm R."/>
            <person name="Pangilinan J."/>
            <person name="Park H.-J."/>
            <person name="Ramirez L."/>
            <person name="Alfaro M."/>
            <person name="Sun H."/>
            <person name="Tritt A."/>
            <person name="Yoshinaga Y."/>
            <person name="Zwiers L.-H."/>
            <person name="Turgeon B."/>
            <person name="Goodwin S."/>
            <person name="Spatafora J."/>
            <person name="Crous P."/>
            <person name="Grigoriev I."/>
        </authorList>
    </citation>
    <scope>NUCLEOTIDE SEQUENCE</scope>
    <source>
        <strain evidence="4">CBS 175.79</strain>
    </source>
</reference>
<dbReference type="InterPro" id="IPR036770">
    <property type="entry name" value="Ankyrin_rpt-contain_sf"/>
</dbReference>